<dbReference type="InterPro" id="IPR050684">
    <property type="entry name" value="HTH-Siroheme_Decarb"/>
</dbReference>
<dbReference type="InterPro" id="IPR011991">
    <property type="entry name" value="ArsR-like_HTH"/>
</dbReference>
<dbReference type="InterPro" id="IPR000485">
    <property type="entry name" value="AsnC-type_HTH_dom"/>
</dbReference>
<proteinExistence type="predicted"/>
<keyword evidence="1" id="KW-0805">Transcription regulation</keyword>
<dbReference type="InterPro" id="IPR019887">
    <property type="entry name" value="Tscrpt_reg_AsnC/Lrp_C"/>
</dbReference>
<evidence type="ECO:0000313" key="6">
    <source>
        <dbReference type="Proteomes" id="UP000823611"/>
    </source>
</evidence>
<dbReference type="CDD" id="cd00090">
    <property type="entry name" value="HTH_ARSR"/>
    <property type="match status" value="1"/>
</dbReference>
<feature type="domain" description="HTH asnC-type" evidence="4">
    <location>
        <begin position="1"/>
        <end position="78"/>
    </location>
</feature>
<evidence type="ECO:0000256" key="2">
    <source>
        <dbReference type="ARBA" id="ARBA00023125"/>
    </source>
</evidence>
<dbReference type="InterPro" id="IPR011008">
    <property type="entry name" value="Dimeric_a/b-barrel"/>
</dbReference>
<dbReference type="InterPro" id="IPR036388">
    <property type="entry name" value="WH-like_DNA-bd_sf"/>
</dbReference>
<dbReference type="SUPFAM" id="SSF46785">
    <property type="entry name" value="Winged helix' DNA-binding domain"/>
    <property type="match status" value="1"/>
</dbReference>
<dbReference type="SUPFAM" id="SSF54909">
    <property type="entry name" value="Dimeric alpha+beta barrel"/>
    <property type="match status" value="1"/>
</dbReference>
<dbReference type="GO" id="GO:0043565">
    <property type="term" value="F:sequence-specific DNA binding"/>
    <property type="evidence" value="ECO:0007669"/>
    <property type="project" value="InterPro"/>
</dbReference>
<evidence type="ECO:0000256" key="1">
    <source>
        <dbReference type="ARBA" id="ARBA00023015"/>
    </source>
</evidence>
<name>A0A9D9DUW9_9FIRM</name>
<dbReference type="Proteomes" id="UP000823611">
    <property type="component" value="Unassembled WGS sequence"/>
</dbReference>
<dbReference type="InterPro" id="IPR036390">
    <property type="entry name" value="WH_DNA-bd_sf"/>
</dbReference>
<dbReference type="AlphaFoldDB" id="A0A9D9DUW9"/>
<reference evidence="5" key="2">
    <citation type="journal article" date="2021" name="PeerJ">
        <title>Extensive microbial diversity within the chicken gut microbiome revealed by metagenomics and culture.</title>
        <authorList>
            <person name="Gilroy R."/>
            <person name="Ravi A."/>
            <person name="Getino M."/>
            <person name="Pursley I."/>
            <person name="Horton D.L."/>
            <person name="Alikhan N.F."/>
            <person name="Baker D."/>
            <person name="Gharbi K."/>
            <person name="Hall N."/>
            <person name="Watson M."/>
            <person name="Adriaenssens E.M."/>
            <person name="Foster-Nyarko E."/>
            <person name="Jarju S."/>
            <person name="Secka A."/>
            <person name="Antonio M."/>
            <person name="Oren A."/>
            <person name="Chaudhuri R.R."/>
            <person name="La Ragione R."/>
            <person name="Hildebrand F."/>
            <person name="Pallen M.J."/>
        </authorList>
    </citation>
    <scope>NUCLEOTIDE SEQUENCE</scope>
    <source>
        <strain evidence="5">F6-4510</strain>
    </source>
</reference>
<dbReference type="Gene3D" id="3.30.70.920">
    <property type="match status" value="1"/>
</dbReference>
<dbReference type="Gene3D" id="1.10.10.10">
    <property type="entry name" value="Winged helix-like DNA-binding domain superfamily/Winged helix DNA-binding domain"/>
    <property type="match status" value="1"/>
</dbReference>
<evidence type="ECO:0000256" key="3">
    <source>
        <dbReference type="ARBA" id="ARBA00023163"/>
    </source>
</evidence>
<comment type="caution">
    <text evidence="5">The sequence shown here is derived from an EMBL/GenBank/DDBJ whole genome shotgun (WGS) entry which is preliminary data.</text>
</comment>
<accession>A0A9D9DUW9</accession>
<protein>
    <submittedName>
        <fullName evidence="5">Lrp/AsnC family transcriptional regulator</fullName>
    </submittedName>
</protein>
<evidence type="ECO:0000259" key="4">
    <source>
        <dbReference type="PROSITE" id="PS50956"/>
    </source>
</evidence>
<keyword evidence="3" id="KW-0804">Transcription</keyword>
<dbReference type="Pfam" id="PF01037">
    <property type="entry name" value="AsnC_trans_reg"/>
    <property type="match status" value="1"/>
</dbReference>
<organism evidence="5 6">
    <name type="scientific">Candidatus Fimicola merdigallinarum</name>
    <dbReference type="NCBI Taxonomy" id="2840819"/>
    <lineage>
        <taxon>Bacteria</taxon>
        <taxon>Bacillati</taxon>
        <taxon>Bacillota</taxon>
        <taxon>Clostridia</taxon>
        <taxon>Lachnospirales</taxon>
        <taxon>Lachnospiraceae</taxon>
        <taxon>Lachnospiraceae incertae sedis</taxon>
        <taxon>Candidatus Fimicola</taxon>
    </lineage>
</organism>
<dbReference type="EMBL" id="JADIMX010000086">
    <property type="protein sequence ID" value="MBO8434582.1"/>
    <property type="molecule type" value="Genomic_DNA"/>
</dbReference>
<sequence>MRVKILSLLEENGQMSAKDIAKKLGLEENEVSLEIEKMKDEGIICGYSAIINWDKTDRRFVTALIEVKVTPQRGDGFDRIADRILRFPEVKSVYLMSGGFDLTVIVEGRDIKEVAFFVSDKLATIDAVIATSTHFVLKNYKDHSVIMGKSKKSDERMMVSP</sequence>
<dbReference type="PANTHER" id="PTHR43413:SF7">
    <property type="entry name" value="HTH-TYPE TRANSCRIPTIONAL REGULATOR PTR2"/>
    <property type="match status" value="1"/>
</dbReference>
<dbReference type="Pfam" id="PF13412">
    <property type="entry name" value="HTH_24"/>
    <property type="match status" value="1"/>
</dbReference>
<reference evidence="5" key="1">
    <citation type="submission" date="2020-10" db="EMBL/GenBank/DDBJ databases">
        <authorList>
            <person name="Gilroy R."/>
        </authorList>
    </citation>
    <scope>NUCLEOTIDE SEQUENCE</scope>
    <source>
        <strain evidence="5">F6-4510</strain>
    </source>
</reference>
<evidence type="ECO:0000313" key="5">
    <source>
        <dbReference type="EMBL" id="MBO8434582.1"/>
    </source>
</evidence>
<dbReference type="PANTHER" id="PTHR43413">
    <property type="entry name" value="TRANSCRIPTIONAL REGULATOR, ASNC FAMILY"/>
    <property type="match status" value="1"/>
</dbReference>
<gene>
    <name evidence="5" type="ORF">IAC55_04585</name>
</gene>
<dbReference type="SMART" id="SM00344">
    <property type="entry name" value="HTH_ASNC"/>
    <property type="match status" value="1"/>
</dbReference>
<keyword evidence="2" id="KW-0238">DNA-binding</keyword>
<dbReference type="PROSITE" id="PS50956">
    <property type="entry name" value="HTH_ASNC_2"/>
    <property type="match status" value="1"/>
</dbReference>
<dbReference type="InterPro" id="IPR019888">
    <property type="entry name" value="Tscrpt_reg_AsnC-like"/>
</dbReference>